<name>A0A6C0JIS2_9ZZZZ</name>
<reference evidence="1" key="1">
    <citation type="journal article" date="2020" name="Nature">
        <title>Giant virus diversity and host interactions through global metagenomics.</title>
        <authorList>
            <person name="Schulz F."/>
            <person name="Roux S."/>
            <person name="Paez-Espino D."/>
            <person name="Jungbluth S."/>
            <person name="Walsh D.A."/>
            <person name="Denef V.J."/>
            <person name="McMahon K.D."/>
            <person name="Konstantinidis K.T."/>
            <person name="Eloe-Fadrosh E.A."/>
            <person name="Kyrpides N.C."/>
            <person name="Woyke T."/>
        </authorList>
    </citation>
    <scope>NUCLEOTIDE SEQUENCE</scope>
    <source>
        <strain evidence="1">GVMAG-M-3300027736-24</strain>
    </source>
</reference>
<dbReference type="AlphaFoldDB" id="A0A6C0JIS2"/>
<accession>A0A6C0JIS2</accession>
<evidence type="ECO:0000313" key="1">
    <source>
        <dbReference type="EMBL" id="QHU05705.1"/>
    </source>
</evidence>
<protein>
    <submittedName>
        <fullName evidence="1">Uncharacterized protein</fullName>
    </submittedName>
</protein>
<sequence>MIIVDKRTSFNSTTFSNYKKSHVMKELLNSLYYQKREEAYFWTGDLLCSGLIIDLWNIYINFICKYIHINNPKMPIYINKKYNEFKEIANKINDFDLRNNDDIRSIFFSITTILLECKKDSIMDDLKFNVTFDIQTNLKAPNILYIQSFFRQGDPKEYFIALNEFVYHLKESKNKMDVLYWIEWIIEYELALLKKKKHTICVQRDFAPNTNIIWILWEIFFSYKSDNVLEKIIQSLFNLFRIKYTTATNKKKKYILHLCVMFIINNIDYQIKLIDNVIALNNVETNIKITFDKLKKNEIAS</sequence>
<organism evidence="1">
    <name type="scientific">viral metagenome</name>
    <dbReference type="NCBI Taxonomy" id="1070528"/>
    <lineage>
        <taxon>unclassified sequences</taxon>
        <taxon>metagenomes</taxon>
        <taxon>organismal metagenomes</taxon>
    </lineage>
</organism>
<dbReference type="EMBL" id="MN740418">
    <property type="protein sequence ID" value="QHU05705.1"/>
    <property type="molecule type" value="Genomic_DNA"/>
</dbReference>
<proteinExistence type="predicted"/>